<dbReference type="Proteomes" id="UP000028524">
    <property type="component" value="Unassembled WGS sequence"/>
</dbReference>
<evidence type="ECO:0000313" key="3">
    <source>
        <dbReference type="Proteomes" id="UP000028524"/>
    </source>
</evidence>
<dbReference type="InParanoid" id="A0A084R1Z1"/>
<accession>A0A084R1Z1</accession>
<reference evidence="2 3" key="1">
    <citation type="journal article" date="2014" name="BMC Genomics">
        <title>Comparative genome sequencing reveals chemotype-specific gene clusters in the toxigenic black mold Stachybotrys.</title>
        <authorList>
            <person name="Semeiks J."/>
            <person name="Borek D."/>
            <person name="Otwinowski Z."/>
            <person name="Grishin N.V."/>
        </authorList>
    </citation>
    <scope>NUCLEOTIDE SEQUENCE [LARGE SCALE GENOMIC DNA]</scope>
    <source>
        <strain evidence="2 3">IBT 40285</strain>
    </source>
</reference>
<keyword evidence="3" id="KW-1185">Reference proteome</keyword>
<dbReference type="AlphaFoldDB" id="A0A084R1Z1"/>
<name>A0A084R1Z1_STAC4</name>
<gene>
    <name evidence="2" type="ORF">S40285_10787</name>
</gene>
<feature type="region of interest" description="Disordered" evidence="1">
    <location>
        <begin position="88"/>
        <end position="107"/>
    </location>
</feature>
<organism evidence="2 3">
    <name type="scientific">Stachybotrys chlorohalonatus (strain IBT 40285)</name>
    <dbReference type="NCBI Taxonomy" id="1283841"/>
    <lineage>
        <taxon>Eukaryota</taxon>
        <taxon>Fungi</taxon>
        <taxon>Dikarya</taxon>
        <taxon>Ascomycota</taxon>
        <taxon>Pezizomycotina</taxon>
        <taxon>Sordariomycetes</taxon>
        <taxon>Hypocreomycetidae</taxon>
        <taxon>Hypocreales</taxon>
        <taxon>Stachybotryaceae</taxon>
        <taxon>Stachybotrys</taxon>
    </lineage>
</organism>
<evidence type="ECO:0000256" key="1">
    <source>
        <dbReference type="SAM" id="MobiDB-lite"/>
    </source>
</evidence>
<sequence length="107" mass="12241">MMETTSEAAAGTVPVQNRIAVSTNHYQREQTNDNIVRPALDPTNRAGAHFDALDIPFRDLVIRPLPPTPLKHFQLFLLEQTAQKWADYTNNPASFPEDRQETQFQDY</sequence>
<dbReference type="EMBL" id="KL659282">
    <property type="protein sequence ID" value="KFA70226.1"/>
    <property type="molecule type" value="Genomic_DNA"/>
</dbReference>
<dbReference type="OrthoDB" id="75807at2759"/>
<evidence type="ECO:0000313" key="2">
    <source>
        <dbReference type="EMBL" id="KFA70226.1"/>
    </source>
</evidence>
<dbReference type="HOGENOM" id="CLU_138103_0_0_1"/>
<proteinExistence type="predicted"/>
<protein>
    <submittedName>
        <fullName evidence="2">Uncharacterized protein</fullName>
    </submittedName>
</protein>